<evidence type="ECO:0000256" key="1">
    <source>
        <dbReference type="PROSITE-ProRule" id="PRU00169"/>
    </source>
</evidence>
<protein>
    <submittedName>
        <fullName evidence="3">Histidine kinase</fullName>
    </submittedName>
    <submittedName>
        <fullName evidence="4">Response regulator</fullName>
    </submittedName>
</protein>
<comment type="caution">
    <text evidence="3">The sequence shown here is derived from an EMBL/GenBank/DDBJ whole genome shotgun (WGS) entry which is preliminary data.</text>
</comment>
<dbReference type="InterPro" id="IPR001789">
    <property type="entry name" value="Sig_transdc_resp-reg_receiver"/>
</dbReference>
<dbReference type="OrthoDB" id="673128at2"/>
<name>A0A085ZYU6_FLAHY</name>
<dbReference type="RefSeq" id="WP_035627866.1">
    <property type="nucleotide sequence ID" value="NZ_JBEWQG010000019.1"/>
</dbReference>
<dbReference type="AlphaFoldDB" id="A0A085ZYU6"/>
<dbReference type="Proteomes" id="UP000028712">
    <property type="component" value="Unassembled WGS sequence"/>
</dbReference>
<dbReference type="InterPro" id="IPR052893">
    <property type="entry name" value="TCS_response_regulator"/>
</dbReference>
<dbReference type="GO" id="GO:0016301">
    <property type="term" value="F:kinase activity"/>
    <property type="evidence" value="ECO:0007669"/>
    <property type="project" value="UniProtKB-KW"/>
</dbReference>
<dbReference type="PROSITE" id="PS50110">
    <property type="entry name" value="RESPONSE_REGULATORY"/>
    <property type="match status" value="1"/>
</dbReference>
<proteinExistence type="predicted"/>
<feature type="modified residue" description="4-aspartylphosphate" evidence="1">
    <location>
        <position position="62"/>
    </location>
</feature>
<dbReference type="SMART" id="SM00448">
    <property type="entry name" value="REC"/>
    <property type="match status" value="1"/>
</dbReference>
<evidence type="ECO:0000313" key="6">
    <source>
        <dbReference type="Proteomes" id="UP000198424"/>
    </source>
</evidence>
<evidence type="ECO:0000313" key="5">
    <source>
        <dbReference type="Proteomes" id="UP000028712"/>
    </source>
</evidence>
<dbReference type="Pfam" id="PF00072">
    <property type="entry name" value="Response_reg"/>
    <property type="match status" value="1"/>
</dbReference>
<dbReference type="Gene3D" id="3.40.50.2300">
    <property type="match status" value="1"/>
</dbReference>
<dbReference type="InterPro" id="IPR011006">
    <property type="entry name" value="CheY-like_superfamily"/>
</dbReference>
<dbReference type="eggNOG" id="COG0784">
    <property type="taxonomic scope" value="Bacteria"/>
</dbReference>
<evidence type="ECO:0000259" key="2">
    <source>
        <dbReference type="PROSITE" id="PS50110"/>
    </source>
</evidence>
<dbReference type="EMBL" id="MUGY01000053">
    <property type="protein sequence ID" value="OXA85775.1"/>
    <property type="molecule type" value="Genomic_DNA"/>
</dbReference>
<accession>A0A085ZYU6</accession>
<keyword evidence="3" id="KW-0418">Kinase</keyword>
<gene>
    <name evidence="4" type="ORF">B0A62_24255</name>
    <name evidence="3" type="ORF">IW20_23115</name>
</gene>
<dbReference type="PANTHER" id="PTHR44520:SF2">
    <property type="entry name" value="RESPONSE REGULATOR RCP1"/>
    <property type="match status" value="1"/>
</dbReference>
<dbReference type="Proteomes" id="UP000198424">
    <property type="component" value="Unassembled WGS sequence"/>
</dbReference>
<evidence type="ECO:0000313" key="4">
    <source>
        <dbReference type="EMBL" id="OXA85775.1"/>
    </source>
</evidence>
<reference evidence="3 5" key="1">
    <citation type="submission" date="2014-07" db="EMBL/GenBank/DDBJ databases">
        <title>Genome of Flavobacterium hydatis DSM 2063.</title>
        <authorList>
            <person name="Pipes S.E."/>
            <person name="Stropko S.J."/>
            <person name="Newman J.D."/>
        </authorList>
    </citation>
    <scope>NUCLEOTIDE SEQUENCE [LARGE SCALE GENOMIC DNA]</scope>
    <source>
        <strain evidence="3 5">DSM 2063</strain>
    </source>
</reference>
<dbReference type="GO" id="GO:0000160">
    <property type="term" value="P:phosphorelay signal transduction system"/>
    <property type="evidence" value="ECO:0007669"/>
    <property type="project" value="InterPro"/>
</dbReference>
<keyword evidence="1" id="KW-0597">Phosphoprotein</keyword>
<evidence type="ECO:0000313" key="3">
    <source>
        <dbReference type="EMBL" id="KFF09610.1"/>
    </source>
</evidence>
<organism evidence="3 5">
    <name type="scientific">Flavobacterium hydatis</name>
    <name type="common">Cytophaga aquatilis</name>
    <dbReference type="NCBI Taxonomy" id="991"/>
    <lineage>
        <taxon>Bacteria</taxon>
        <taxon>Pseudomonadati</taxon>
        <taxon>Bacteroidota</taxon>
        <taxon>Flavobacteriia</taxon>
        <taxon>Flavobacteriales</taxon>
        <taxon>Flavobacteriaceae</taxon>
        <taxon>Flavobacterium</taxon>
    </lineage>
</organism>
<feature type="domain" description="Response regulatory" evidence="2">
    <location>
        <begin position="6"/>
        <end position="132"/>
    </location>
</feature>
<dbReference type="PANTHER" id="PTHR44520">
    <property type="entry name" value="RESPONSE REGULATOR RCP1-RELATED"/>
    <property type="match status" value="1"/>
</dbReference>
<dbReference type="SUPFAM" id="SSF52172">
    <property type="entry name" value="CheY-like"/>
    <property type="match status" value="1"/>
</dbReference>
<keyword evidence="6" id="KW-1185">Reference proteome</keyword>
<sequence>MEFKYVFLLIEDSDIDKLVIKQLLKKVLDVTNVNAVNNGKEGIEWIINYRKSFNQSLVILLDIQMPIMNGFEFLLAYDKLSADLKYETQIFVLSSSLVREEIKRIKSNRYVTDFLSKPIAIKEFGDILYPTLKRKMG</sequence>
<reference evidence="4 6" key="2">
    <citation type="submission" date="2016-11" db="EMBL/GenBank/DDBJ databases">
        <title>Whole genomes of Flavobacteriaceae.</title>
        <authorList>
            <person name="Stine C."/>
            <person name="Li C."/>
            <person name="Tadesse D."/>
        </authorList>
    </citation>
    <scope>NUCLEOTIDE SEQUENCE [LARGE SCALE GENOMIC DNA]</scope>
    <source>
        <strain evidence="4 6">ATCC 29551</strain>
    </source>
</reference>
<dbReference type="STRING" id="991.IW20_23115"/>
<dbReference type="EMBL" id="JPRM01000049">
    <property type="protein sequence ID" value="KFF09610.1"/>
    <property type="molecule type" value="Genomic_DNA"/>
</dbReference>
<keyword evidence="3" id="KW-0808">Transferase</keyword>